<dbReference type="InterPro" id="IPR004358">
    <property type="entry name" value="Sig_transdc_His_kin-like_C"/>
</dbReference>
<evidence type="ECO:0000256" key="10">
    <source>
        <dbReference type="ARBA" id="ARBA00022840"/>
    </source>
</evidence>
<dbReference type="InterPro" id="IPR013655">
    <property type="entry name" value="PAS_fold_3"/>
</dbReference>
<dbReference type="InterPro" id="IPR036641">
    <property type="entry name" value="HPT_dom_sf"/>
</dbReference>
<dbReference type="RefSeq" id="WP_088617785.1">
    <property type="nucleotide sequence ID" value="NZ_CP022129.1"/>
</dbReference>
<dbReference type="Proteomes" id="UP000197019">
    <property type="component" value="Chromosome"/>
</dbReference>
<comment type="subcellular location">
    <subcellularLocation>
        <location evidence="2">Cell membrane</location>
        <topology evidence="2">Multi-pass membrane protein</topology>
    </subcellularLocation>
</comment>
<proteinExistence type="predicted"/>
<keyword evidence="11 17" id="KW-1133">Transmembrane helix</keyword>
<feature type="domain" description="Response regulatory" evidence="19">
    <location>
        <begin position="1438"/>
        <end position="1566"/>
    </location>
</feature>
<feature type="domain" description="PAS" evidence="20">
    <location>
        <begin position="657"/>
        <end position="701"/>
    </location>
</feature>
<dbReference type="NCBIfam" id="TIGR00229">
    <property type="entry name" value="sensory_box"/>
    <property type="match status" value="7"/>
</dbReference>
<dbReference type="InterPro" id="IPR000014">
    <property type="entry name" value="PAS"/>
</dbReference>
<dbReference type="Pfam" id="PF13426">
    <property type="entry name" value="PAS_9"/>
    <property type="match status" value="2"/>
</dbReference>
<evidence type="ECO:0000256" key="11">
    <source>
        <dbReference type="ARBA" id="ARBA00022989"/>
    </source>
</evidence>
<dbReference type="GO" id="GO:0005886">
    <property type="term" value="C:plasma membrane"/>
    <property type="evidence" value="ECO:0007669"/>
    <property type="project" value="UniProtKB-SubCell"/>
</dbReference>
<dbReference type="CDD" id="cd17546">
    <property type="entry name" value="REC_hyHK_CKI1_RcsC-like"/>
    <property type="match status" value="2"/>
</dbReference>
<dbReference type="Pfam" id="PF02518">
    <property type="entry name" value="HATPase_c"/>
    <property type="match status" value="1"/>
</dbReference>
<dbReference type="SMART" id="SM00086">
    <property type="entry name" value="PAC"/>
    <property type="match status" value="8"/>
</dbReference>
<dbReference type="SMART" id="SM00388">
    <property type="entry name" value="HisKA"/>
    <property type="match status" value="1"/>
</dbReference>
<keyword evidence="12" id="KW-0902">Two-component regulatory system</keyword>
<keyword evidence="13 17" id="KW-0472">Membrane</keyword>
<dbReference type="GO" id="GO:0005524">
    <property type="term" value="F:ATP binding"/>
    <property type="evidence" value="ECO:0007669"/>
    <property type="project" value="UniProtKB-KW"/>
</dbReference>
<keyword evidence="4" id="KW-1003">Cell membrane</keyword>
<dbReference type="CDD" id="cd00130">
    <property type="entry name" value="PAS"/>
    <property type="match status" value="6"/>
</dbReference>
<dbReference type="Gene3D" id="2.10.70.100">
    <property type="match status" value="4"/>
</dbReference>
<dbReference type="SUPFAM" id="SSF55874">
    <property type="entry name" value="ATPase domain of HSP90 chaperone/DNA topoisomerase II/histidine kinase"/>
    <property type="match status" value="1"/>
</dbReference>
<accession>A0A1Z4BUJ8</accession>
<dbReference type="InterPro" id="IPR036890">
    <property type="entry name" value="HATPase_C_sf"/>
</dbReference>
<dbReference type="PROSITE" id="PS50110">
    <property type="entry name" value="RESPONSE_REGULATORY"/>
    <property type="match status" value="2"/>
</dbReference>
<feature type="domain" description="PAC" evidence="21">
    <location>
        <begin position="471"/>
        <end position="523"/>
    </location>
</feature>
<feature type="domain" description="PAC" evidence="21">
    <location>
        <begin position="604"/>
        <end position="656"/>
    </location>
</feature>
<dbReference type="InterPro" id="IPR035965">
    <property type="entry name" value="PAS-like_dom_sf"/>
</dbReference>
<dbReference type="InterPro" id="IPR003661">
    <property type="entry name" value="HisK_dim/P_dom"/>
</dbReference>
<keyword evidence="6" id="KW-0808">Transferase</keyword>
<evidence type="ECO:0000256" key="3">
    <source>
        <dbReference type="ARBA" id="ARBA00012438"/>
    </source>
</evidence>
<dbReference type="Pfam" id="PF13493">
    <property type="entry name" value="DUF4118"/>
    <property type="match status" value="1"/>
</dbReference>
<dbReference type="PROSITE" id="PS50894">
    <property type="entry name" value="HPT"/>
    <property type="match status" value="1"/>
</dbReference>
<evidence type="ECO:0000256" key="5">
    <source>
        <dbReference type="ARBA" id="ARBA00022553"/>
    </source>
</evidence>
<dbReference type="InterPro" id="IPR003594">
    <property type="entry name" value="HATPase_dom"/>
</dbReference>
<dbReference type="SUPFAM" id="SSF52172">
    <property type="entry name" value="CheY-like"/>
    <property type="match status" value="2"/>
</dbReference>
<evidence type="ECO:0000256" key="13">
    <source>
        <dbReference type="ARBA" id="ARBA00023136"/>
    </source>
</evidence>
<comment type="catalytic activity">
    <reaction evidence="1">
        <text>ATP + protein L-histidine = ADP + protein N-phospho-L-histidine.</text>
        <dbReference type="EC" id="2.7.13.3"/>
    </reaction>
</comment>
<evidence type="ECO:0000256" key="14">
    <source>
        <dbReference type="PROSITE-ProRule" id="PRU00110"/>
    </source>
</evidence>
<feature type="transmembrane region" description="Helical" evidence="17">
    <location>
        <begin position="23"/>
        <end position="42"/>
    </location>
</feature>
<dbReference type="InterPro" id="IPR011006">
    <property type="entry name" value="CheY-like_superfamily"/>
</dbReference>
<reference evidence="23 24" key="1">
    <citation type="submission" date="2017-06" db="EMBL/GenBank/DDBJ databases">
        <title>Genome Sequencing of the methanotroph Methylovulum psychrotolerants str. HV10-M2 isolated from a high-altitude environment.</title>
        <authorList>
            <person name="Mateos-Rivera A."/>
        </authorList>
    </citation>
    <scope>NUCLEOTIDE SEQUENCE [LARGE SCALE GENOMIC DNA]</scope>
    <source>
        <strain evidence="23 24">HV10_M2</strain>
    </source>
</reference>
<dbReference type="OrthoDB" id="5747739at2"/>
<dbReference type="Gene3D" id="3.30.450.20">
    <property type="entry name" value="PAS domain"/>
    <property type="match status" value="8"/>
</dbReference>
<dbReference type="GO" id="GO:0000155">
    <property type="term" value="F:phosphorelay sensor kinase activity"/>
    <property type="evidence" value="ECO:0007669"/>
    <property type="project" value="InterPro"/>
</dbReference>
<evidence type="ECO:0000313" key="23">
    <source>
        <dbReference type="EMBL" id="ASF44902.1"/>
    </source>
</evidence>
<keyword evidence="8" id="KW-0547">Nucleotide-binding</keyword>
<feature type="modified residue" description="Phosphohistidine" evidence="14">
    <location>
        <position position="1784"/>
    </location>
</feature>
<dbReference type="SUPFAM" id="SSF47384">
    <property type="entry name" value="Homodimeric domain of signal transducing histidine kinase"/>
    <property type="match status" value="1"/>
</dbReference>
<dbReference type="InterPro" id="IPR005467">
    <property type="entry name" value="His_kinase_dom"/>
</dbReference>
<dbReference type="InterPro" id="IPR001789">
    <property type="entry name" value="Sig_transdc_resp-reg_receiver"/>
</dbReference>
<dbReference type="Pfam" id="PF08448">
    <property type="entry name" value="PAS_4"/>
    <property type="match status" value="1"/>
</dbReference>
<evidence type="ECO:0000256" key="7">
    <source>
        <dbReference type="ARBA" id="ARBA00022692"/>
    </source>
</evidence>
<dbReference type="FunFam" id="3.30.450.20:FF:000099">
    <property type="entry name" value="Sensory box sensor histidine kinase"/>
    <property type="match status" value="1"/>
</dbReference>
<feature type="transmembrane region" description="Helical" evidence="17">
    <location>
        <begin position="54"/>
        <end position="87"/>
    </location>
</feature>
<feature type="modified residue" description="4-aspartylphosphate" evidence="15">
    <location>
        <position position="1492"/>
    </location>
</feature>
<dbReference type="InterPro" id="IPR008207">
    <property type="entry name" value="Sig_transdc_His_kin_Hpt_dom"/>
</dbReference>
<dbReference type="PRINTS" id="PR00344">
    <property type="entry name" value="BCTRLSENSOR"/>
</dbReference>
<dbReference type="EC" id="2.7.13.3" evidence="3"/>
<keyword evidence="5 15" id="KW-0597">Phosphoprotein</keyword>
<keyword evidence="16" id="KW-0175">Coiled coil</keyword>
<evidence type="ECO:0000259" key="21">
    <source>
        <dbReference type="PROSITE" id="PS50113"/>
    </source>
</evidence>
<evidence type="ECO:0000256" key="8">
    <source>
        <dbReference type="ARBA" id="ARBA00022741"/>
    </source>
</evidence>
<evidence type="ECO:0000256" key="16">
    <source>
        <dbReference type="SAM" id="Coils"/>
    </source>
</evidence>
<feature type="coiled-coil region" evidence="16">
    <location>
        <begin position="379"/>
        <end position="406"/>
    </location>
</feature>
<dbReference type="SUPFAM" id="SSF55785">
    <property type="entry name" value="PYP-like sensor domain (PAS domain)"/>
    <property type="match status" value="8"/>
</dbReference>
<feature type="domain" description="PAC" evidence="21">
    <location>
        <begin position="992"/>
        <end position="1044"/>
    </location>
</feature>
<feature type="domain" description="PAC" evidence="21">
    <location>
        <begin position="1115"/>
        <end position="1167"/>
    </location>
</feature>
<protein>
    <recommendedName>
        <fullName evidence="3">histidine kinase</fullName>
        <ecNumber evidence="3">2.7.13.3</ecNumber>
    </recommendedName>
</protein>
<name>A0A1Z4BUJ8_9GAMM</name>
<sequence>MKMIRPALLISGLLVDPLGGHKVWRLLLAVLMPVFAAVLQWLLWPYLPPLTWLFLYPAVFISAWVGGFIGGLMATGVAIVLGIYIFIPTQWSWVIQDSRHLYSALVFGVMGVMFSVVHGLLQTAYAQLRQIGAHNLDVSQSRLRLALEAAEAGLWEWDVRTNRNEWSSNLWGLYGLVPGSAEPSYELWLSSVHPDDREAVLKRLNEAVQSGTGIVLEWRVAGCPPGQERWLMSRGQADADADGAVTLYRGIVIDISSRKKLEQHLQDSGQRLNFALSTLQVGAWELDLLTHQSQRTALHDQIFGYSTPLDSWTYEQFLEHVVPEDRLGVHSCFQEATQTHSDWDFECRIRRADGVVRWIRAKGGHRLDPQGEPLLLAGIVEDIQNRKEAEQTLARKDQELLETQRLAGLGNWRWEVATDTHTWSEETYRIYGLDPALPALTYPAVQRLFTPETWAQLTAAVETALAAGLPYECDAEVLRADGGRRWITARGMAVRAADGTITSLYGTVQDITGRKQAELAAQVSEQALAASEREFRWLAESMPQIVWATDREGMTYYFNSQWCGYTGLGLAESYGDGWSIPFHPDERQQSIAAWHQAVHHNGIYSLESRLRRADGEYRWWLVRGVPVLDGSGAIYKWFGTCTDIHELKQAEESIRASEAYYRLIFTANPVPMYILDYETLMFLDVNSAALLKYGYTREEFLVLSIKDIRPETEIERTLAAIEMTLNEFDRPINLGEWQHKKKDGTLLWVQINIHALILHGRPVMVVLANDMTEHRRLLESLRASENLTRSVMNSLDSSIAVLDDQGTIIHVNQDGQNFSTAASYGILQPEDIGHNYFAMCRDSTDQQQATQILQGLQAVLNGDQARFSQEFLLAIGDGQRWFRLDVVPLQGAFKGLVTHLIDISGRKAIEDSLREQERLLAASQAIAHIGSWLLDIKTGQLRWSEETFRLFGLSSATDAPPNKEAFGELVYSDDRMAVQAWREALIAGGEPVSLEFRSRPINGQYRWLLAFAELEKDADGVPLRMIGAVQDITAQKRTAAELQRWADAFHYCAHGIVIGNPLTNGINFCNPAFASMQGYGDPSELVGLPIAALYPPEEQAAIKPHLQVADTLGWISFESRYQHKGGYVFDVQVDLVSVKDGAGTILYRVATVQDISRRKHSEAELLHYHDHLEQLVSTRTEELQLAREEAERLSQVKTSFLANMSHEIRSPMNAVLGFCYLLEQQPLDNEVRQLVYKIHRAGRSLLAIINDVLDFSKIEAGRLEMEQVPFRLSDILDDLAALMSSAANDKAIELVITPAPSIDGLIGDGLRLQQVLVNLLSNAIKFTEQGEVVLRVSLETETSEQVSLRFGVHDTGIGISPEQQQEIFAAFSQADNSISRRFGGSGLGLAISQELVRLMGGALQVDSEIGRGSVFWFVLPLTKDPQWRRTPAQLTNLALLVADDSATAREALALTAHSLGWIAETVSSGPDALAHILVRQDSPKPYDVILLDWKMPGQDGLLTAQIIQENLRKNPIRIANSTPIVIMVTAYSREELLGQSGITWVDGVLSKPVTPSALYNTITRIINAVERGGTVSEAEAPLPNQRLPGVRVLVVDDSDINRDVVQHILEADGARVNLAADGQEALDWLYSHPDAVDIVLMDIQMPRMDGYEATRHIRQEARWQKLPIIALTAGAFKSLRETAAAAGMDDFVAKPFDVGQLIAVIRHFTLERTAALASQVEPDTAADPSLLPGIDVAAGLGQWQDKAVYRTYLAKFTSAYSDAGRTISHCLETGDRAAAAALAHKLKGVAATLALTSVAAQAQAVDARLAAGEVLAAQTEAEALQAALDEVSLSLAQWQKLSTKGQKSPVLTTKPSSSAEVMVVLVQLLDALDQDSPSGVEPLLLKLQGQLAPEHLALLQNQVGDFDFRAAELSVRTLMATLIAD</sequence>
<feature type="domain" description="PAC" evidence="21">
    <location>
        <begin position="214"/>
        <end position="267"/>
    </location>
</feature>
<dbReference type="Gene3D" id="1.20.120.620">
    <property type="entry name" value="Backbone structure of the membrane domain of e. Coli histidine kinase receptor kdpd"/>
    <property type="match status" value="1"/>
</dbReference>
<evidence type="ECO:0000259" key="22">
    <source>
        <dbReference type="PROSITE" id="PS50894"/>
    </source>
</evidence>
<evidence type="ECO:0000256" key="2">
    <source>
        <dbReference type="ARBA" id="ARBA00004651"/>
    </source>
</evidence>
<evidence type="ECO:0000259" key="18">
    <source>
        <dbReference type="PROSITE" id="PS50109"/>
    </source>
</evidence>
<dbReference type="PANTHER" id="PTHR45339">
    <property type="entry name" value="HYBRID SIGNAL TRANSDUCTION HISTIDINE KINASE J"/>
    <property type="match status" value="1"/>
</dbReference>
<dbReference type="PROSITE" id="PS50113">
    <property type="entry name" value="PAC"/>
    <property type="match status" value="6"/>
</dbReference>
<evidence type="ECO:0000259" key="19">
    <source>
        <dbReference type="PROSITE" id="PS50110"/>
    </source>
</evidence>
<feature type="domain" description="PAC" evidence="21">
    <location>
        <begin position="343"/>
        <end position="395"/>
    </location>
</feature>
<evidence type="ECO:0000256" key="15">
    <source>
        <dbReference type="PROSITE-ProRule" id="PRU00169"/>
    </source>
</evidence>
<dbReference type="FunFam" id="1.10.287.130:FF:000004">
    <property type="entry name" value="Ethylene receptor 1"/>
    <property type="match status" value="1"/>
</dbReference>
<dbReference type="KEGG" id="mpsy:CEK71_01815"/>
<dbReference type="SMART" id="SM00091">
    <property type="entry name" value="PAS"/>
    <property type="match status" value="6"/>
</dbReference>
<evidence type="ECO:0000256" key="4">
    <source>
        <dbReference type="ARBA" id="ARBA00022475"/>
    </source>
</evidence>
<dbReference type="Gene3D" id="3.40.50.2300">
    <property type="match status" value="2"/>
</dbReference>
<dbReference type="PANTHER" id="PTHR45339:SF1">
    <property type="entry name" value="HYBRID SIGNAL TRANSDUCTION HISTIDINE KINASE J"/>
    <property type="match status" value="1"/>
</dbReference>
<keyword evidence="9" id="KW-0418">Kinase</keyword>
<dbReference type="EMBL" id="CP022129">
    <property type="protein sequence ID" value="ASF44902.1"/>
    <property type="molecule type" value="Genomic_DNA"/>
</dbReference>
<keyword evidence="24" id="KW-1185">Reference proteome</keyword>
<feature type="domain" description="Histidine kinase" evidence="18">
    <location>
        <begin position="1203"/>
        <end position="1423"/>
    </location>
</feature>
<dbReference type="SMART" id="SM00387">
    <property type="entry name" value="HATPase_c"/>
    <property type="match status" value="1"/>
</dbReference>
<dbReference type="Pfam" id="PF01627">
    <property type="entry name" value="Hpt"/>
    <property type="match status" value="1"/>
</dbReference>
<dbReference type="Gene3D" id="1.20.120.160">
    <property type="entry name" value="HPT domain"/>
    <property type="match status" value="1"/>
</dbReference>
<organism evidence="23 24">
    <name type="scientific">Methylovulum psychrotolerans</name>
    <dbReference type="NCBI Taxonomy" id="1704499"/>
    <lineage>
        <taxon>Bacteria</taxon>
        <taxon>Pseudomonadati</taxon>
        <taxon>Pseudomonadota</taxon>
        <taxon>Gammaproteobacteria</taxon>
        <taxon>Methylococcales</taxon>
        <taxon>Methylococcaceae</taxon>
        <taxon>Methylovulum</taxon>
    </lineage>
</organism>
<keyword evidence="10" id="KW-0067">ATP-binding</keyword>
<evidence type="ECO:0000256" key="9">
    <source>
        <dbReference type="ARBA" id="ARBA00022777"/>
    </source>
</evidence>
<evidence type="ECO:0000256" key="6">
    <source>
        <dbReference type="ARBA" id="ARBA00022679"/>
    </source>
</evidence>
<dbReference type="InterPro" id="IPR038318">
    <property type="entry name" value="KdpD_sf"/>
</dbReference>
<evidence type="ECO:0000259" key="20">
    <source>
        <dbReference type="PROSITE" id="PS50112"/>
    </source>
</evidence>
<dbReference type="Gene3D" id="1.10.287.130">
    <property type="match status" value="1"/>
</dbReference>
<dbReference type="Pfam" id="PF08447">
    <property type="entry name" value="PAS_3"/>
    <property type="match status" value="5"/>
</dbReference>
<feature type="domain" description="PAS" evidence="20">
    <location>
        <begin position="531"/>
        <end position="601"/>
    </location>
</feature>
<dbReference type="Pfam" id="PF00072">
    <property type="entry name" value="Response_reg"/>
    <property type="match status" value="2"/>
</dbReference>
<dbReference type="SMART" id="SM00448">
    <property type="entry name" value="REC"/>
    <property type="match status" value="2"/>
</dbReference>
<feature type="domain" description="HPt" evidence="22">
    <location>
        <begin position="1745"/>
        <end position="1838"/>
    </location>
</feature>
<evidence type="ECO:0000256" key="1">
    <source>
        <dbReference type="ARBA" id="ARBA00000085"/>
    </source>
</evidence>
<dbReference type="InterPro" id="IPR000700">
    <property type="entry name" value="PAS-assoc_C"/>
</dbReference>
<feature type="transmembrane region" description="Helical" evidence="17">
    <location>
        <begin position="99"/>
        <end position="121"/>
    </location>
</feature>
<dbReference type="PROSITE" id="PS50112">
    <property type="entry name" value="PAS"/>
    <property type="match status" value="3"/>
</dbReference>
<dbReference type="CDD" id="cd00082">
    <property type="entry name" value="HisKA"/>
    <property type="match status" value="1"/>
</dbReference>
<dbReference type="InterPro" id="IPR013656">
    <property type="entry name" value="PAS_4"/>
</dbReference>
<feature type="domain" description="Response regulatory" evidence="19">
    <location>
        <begin position="1591"/>
        <end position="1709"/>
    </location>
</feature>
<keyword evidence="7 17" id="KW-0812">Transmembrane</keyword>
<dbReference type="FunFam" id="3.30.565.10:FF:000010">
    <property type="entry name" value="Sensor histidine kinase RcsC"/>
    <property type="match status" value="1"/>
</dbReference>
<feature type="modified residue" description="4-aspartylphosphate" evidence="15">
    <location>
        <position position="1642"/>
    </location>
</feature>
<dbReference type="Gene3D" id="3.30.565.10">
    <property type="entry name" value="Histidine kinase-like ATPase, C-terminal domain"/>
    <property type="match status" value="1"/>
</dbReference>
<gene>
    <name evidence="23" type="ORF">CEK71_01815</name>
</gene>
<evidence type="ECO:0000313" key="24">
    <source>
        <dbReference type="Proteomes" id="UP000197019"/>
    </source>
</evidence>
<dbReference type="CDD" id="cd16922">
    <property type="entry name" value="HATPase_EvgS-ArcB-TorS-like"/>
    <property type="match status" value="1"/>
</dbReference>
<feature type="domain" description="PAS" evidence="20">
    <location>
        <begin position="139"/>
        <end position="211"/>
    </location>
</feature>
<evidence type="ECO:0000256" key="17">
    <source>
        <dbReference type="SAM" id="Phobius"/>
    </source>
</evidence>
<dbReference type="InterPro" id="IPR036097">
    <property type="entry name" value="HisK_dim/P_sf"/>
</dbReference>
<dbReference type="PROSITE" id="PS50109">
    <property type="entry name" value="HIS_KIN"/>
    <property type="match status" value="1"/>
</dbReference>
<dbReference type="InterPro" id="IPR025201">
    <property type="entry name" value="KdpD_TM"/>
</dbReference>
<dbReference type="SUPFAM" id="SSF47226">
    <property type="entry name" value="Histidine-containing phosphotransfer domain, HPT domain"/>
    <property type="match status" value="1"/>
</dbReference>
<dbReference type="InterPro" id="IPR001610">
    <property type="entry name" value="PAC"/>
</dbReference>
<evidence type="ECO:0000256" key="12">
    <source>
        <dbReference type="ARBA" id="ARBA00023012"/>
    </source>
</evidence>
<dbReference type="Pfam" id="PF00512">
    <property type="entry name" value="HisKA"/>
    <property type="match status" value="1"/>
</dbReference>